<protein>
    <submittedName>
        <fullName evidence="1">Uncharacterized protein</fullName>
    </submittedName>
</protein>
<evidence type="ECO:0000313" key="2">
    <source>
        <dbReference type="Proteomes" id="UP001518990"/>
    </source>
</evidence>
<accession>A0ABS3K7B5</accession>
<dbReference type="EMBL" id="JACTNF010000001">
    <property type="protein sequence ID" value="MBO1073361.1"/>
    <property type="molecule type" value="Genomic_DNA"/>
</dbReference>
<name>A0ABS3K7B5_9PROT</name>
<proteinExistence type="predicted"/>
<organism evidence="1 2">
    <name type="scientific">Roseomonas marmotae</name>
    <dbReference type="NCBI Taxonomy" id="2768161"/>
    <lineage>
        <taxon>Bacteria</taxon>
        <taxon>Pseudomonadati</taxon>
        <taxon>Pseudomonadota</taxon>
        <taxon>Alphaproteobacteria</taxon>
        <taxon>Acetobacterales</taxon>
        <taxon>Roseomonadaceae</taxon>
        <taxon>Roseomonas</taxon>
    </lineage>
</organism>
<dbReference type="Proteomes" id="UP001518990">
    <property type="component" value="Unassembled WGS sequence"/>
</dbReference>
<comment type="caution">
    <text evidence="1">The sequence shown here is derived from an EMBL/GenBank/DDBJ whole genome shotgun (WGS) entry which is preliminary data.</text>
</comment>
<keyword evidence="2" id="KW-1185">Reference proteome</keyword>
<sequence length="103" mass="11188">MSVPPSSDQMMPADTDLRMQIETGDSRFPFVLVFARPPHNRLPLSAIRAHQHGLVMQSIPALQQPGLDLLPVFVAHLRAGGIFLELHSSLEEALAAMPGGVKL</sequence>
<evidence type="ECO:0000313" key="1">
    <source>
        <dbReference type="EMBL" id="MBO1073361.1"/>
    </source>
</evidence>
<reference evidence="1 2" key="1">
    <citation type="submission" date="2020-09" db="EMBL/GenBank/DDBJ databases">
        <title>Roseomonas.</title>
        <authorList>
            <person name="Zhu W."/>
        </authorList>
    </citation>
    <scope>NUCLEOTIDE SEQUENCE [LARGE SCALE GENOMIC DNA]</scope>
    <source>
        <strain evidence="1 2">1311</strain>
    </source>
</reference>
<gene>
    <name evidence="1" type="ORF">IAI60_01915</name>
</gene>
<dbReference type="RefSeq" id="WP_207444961.1">
    <property type="nucleotide sequence ID" value="NZ_JACTNF010000001.1"/>
</dbReference>